<gene>
    <name evidence="2" type="ORF">L9S41_18190</name>
</gene>
<dbReference type="SMART" id="SM01321">
    <property type="entry name" value="Y1_Tnp"/>
    <property type="match status" value="1"/>
</dbReference>
<evidence type="ECO:0000313" key="3">
    <source>
        <dbReference type="Proteomes" id="UP001060414"/>
    </source>
</evidence>
<proteinExistence type="predicted"/>
<sequence>MDEFVVMPNHFHAIFWITDPVGARRAVPLVNHPKRLNGQRPPVGARRAVPAFDQAVPAFDQAVVCRNLALQNQGTGPRNQGTVPLNEGTVLRSQGTARRAPTGDKFGCPVAGSLATVIRSFKSAVTKRINALRDASGCPVWQRNYYEHVIRGERDLHAIRQYIADNPAQWEMDTNHPNRI</sequence>
<dbReference type="InterPro" id="IPR052715">
    <property type="entry name" value="RAYT_transposase"/>
</dbReference>
<reference evidence="2" key="1">
    <citation type="journal article" date="2022" name="Environ. Microbiol.">
        <title>Geoalkalibacter halelectricus SAP #1 sp. nov. possessing extracellular electron transfer and mineral#reducing capabilities from a haloalkaline environment.</title>
        <authorList>
            <person name="Yadav S."/>
            <person name="Singh R."/>
            <person name="Sundharam S.S."/>
            <person name="Chaudhary S."/>
            <person name="Krishnamurthi S."/>
            <person name="Patil S.A."/>
        </authorList>
    </citation>
    <scope>NUCLEOTIDE SEQUENCE</scope>
    <source>
        <strain evidence="2">SAP-1</strain>
    </source>
</reference>
<accession>A0ABY5ZM92</accession>
<organism evidence="2 3">
    <name type="scientific">Geoalkalibacter halelectricus</name>
    <dbReference type="NCBI Taxonomy" id="2847045"/>
    <lineage>
        <taxon>Bacteria</taxon>
        <taxon>Pseudomonadati</taxon>
        <taxon>Thermodesulfobacteriota</taxon>
        <taxon>Desulfuromonadia</taxon>
        <taxon>Desulfuromonadales</taxon>
        <taxon>Geoalkalibacteraceae</taxon>
        <taxon>Geoalkalibacter</taxon>
    </lineage>
</organism>
<dbReference type="InterPro" id="IPR002686">
    <property type="entry name" value="Transposase_17"/>
</dbReference>
<dbReference type="Proteomes" id="UP001060414">
    <property type="component" value="Chromosome"/>
</dbReference>
<dbReference type="SUPFAM" id="SSF143422">
    <property type="entry name" value="Transposase IS200-like"/>
    <property type="match status" value="1"/>
</dbReference>
<dbReference type="RefSeq" id="WP_260747941.1">
    <property type="nucleotide sequence ID" value="NZ_CP092109.1"/>
</dbReference>
<dbReference type="EMBL" id="CP092109">
    <property type="protein sequence ID" value="UWZ79589.1"/>
    <property type="molecule type" value="Genomic_DNA"/>
</dbReference>
<dbReference type="PANTHER" id="PTHR36966">
    <property type="entry name" value="REP-ASSOCIATED TYROSINE TRANSPOSASE"/>
    <property type="match status" value="1"/>
</dbReference>
<evidence type="ECO:0000259" key="1">
    <source>
        <dbReference type="SMART" id="SM01321"/>
    </source>
</evidence>
<dbReference type="PANTHER" id="PTHR36966:SF1">
    <property type="entry name" value="REP-ASSOCIATED TYROSINE TRANSPOSASE"/>
    <property type="match status" value="1"/>
</dbReference>
<feature type="domain" description="Transposase IS200-like" evidence="1">
    <location>
        <begin position="1"/>
        <end position="166"/>
    </location>
</feature>
<protein>
    <submittedName>
        <fullName evidence="2">Transposase</fullName>
    </submittedName>
</protein>
<name>A0ABY5ZM92_9BACT</name>
<keyword evidence="3" id="KW-1185">Reference proteome</keyword>
<dbReference type="InterPro" id="IPR036515">
    <property type="entry name" value="Transposase_17_sf"/>
</dbReference>
<dbReference type="Gene3D" id="3.30.70.1290">
    <property type="entry name" value="Transposase IS200-like"/>
    <property type="match status" value="1"/>
</dbReference>
<evidence type="ECO:0000313" key="2">
    <source>
        <dbReference type="EMBL" id="UWZ79589.1"/>
    </source>
</evidence>